<dbReference type="Proteomes" id="UP000019442">
    <property type="component" value="Chromosome"/>
</dbReference>
<evidence type="ECO:0000256" key="7">
    <source>
        <dbReference type="ARBA" id="ARBA00022840"/>
    </source>
</evidence>
<keyword evidence="6 9" id="KW-0547">Nucleotide-binding</keyword>
<keyword evidence="8 9" id="KW-0238">DNA-binding</keyword>
<evidence type="ECO:0000313" key="11">
    <source>
        <dbReference type="EMBL" id="AHK77864.1"/>
    </source>
</evidence>
<evidence type="ECO:0000256" key="2">
    <source>
        <dbReference type="ARBA" id="ARBA00008016"/>
    </source>
</evidence>
<dbReference type="Pfam" id="PF02463">
    <property type="entry name" value="SMC_N"/>
    <property type="match status" value="1"/>
</dbReference>
<dbReference type="OrthoDB" id="9803889at2"/>
<dbReference type="InterPro" id="IPR001238">
    <property type="entry name" value="DNA-binding_RecF"/>
</dbReference>
<dbReference type="HAMAP" id="MF_00365">
    <property type="entry name" value="RecF"/>
    <property type="match status" value="1"/>
</dbReference>
<dbReference type="PROSITE" id="PS00617">
    <property type="entry name" value="RECF_1"/>
    <property type="match status" value="1"/>
</dbReference>
<evidence type="ECO:0000256" key="5">
    <source>
        <dbReference type="ARBA" id="ARBA00022705"/>
    </source>
</evidence>
<accession>W8KDL0</accession>
<comment type="function">
    <text evidence="9">The RecF protein is involved in DNA metabolism; it is required for DNA replication and normal SOS inducibility. RecF binds preferentially to single-stranded, linear DNA. It also seems to bind ATP.</text>
</comment>
<dbReference type="PANTHER" id="PTHR32182:SF0">
    <property type="entry name" value="DNA REPLICATION AND REPAIR PROTEIN RECF"/>
    <property type="match status" value="1"/>
</dbReference>
<dbReference type="RefSeq" id="WP_025280162.1">
    <property type="nucleotide sequence ID" value="NZ_CP007268.1"/>
</dbReference>
<feature type="binding site" evidence="9">
    <location>
        <begin position="30"/>
        <end position="37"/>
    </location>
    <ligand>
        <name>ATP</name>
        <dbReference type="ChEBI" id="CHEBI:30616"/>
    </ligand>
</feature>
<comment type="similarity">
    <text evidence="2 9">Belongs to the RecF family.</text>
</comment>
<organism evidence="11 12">
    <name type="scientific">Ectothiorhodospira haloalkaliphila</name>
    <dbReference type="NCBI Taxonomy" id="421628"/>
    <lineage>
        <taxon>Bacteria</taxon>
        <taxon>Pseudomonadati</taxon>
        <taxon>Pseudomonadota</taxon>
        <taxon>Gammaproteobacteria</taxon>
        <taxon>Chromatiales</taxon>
        <taxon>Ectothiorhodospiraceae</taxon>
        <taxon>Ectothiorhodospira</taxon>
    </lineage>
</organism>
<sequence length="359" mass="40740">MSLSRLDIFNLRIFERARLDPVPGLNLIVGPNASGKTSLLEGIHMLATGRSFRTPRIEHVVHRGSRELMVTGQVTHLQSERIRMGIRKGASGTRGRLAGRTVRSQSELARVLPVQVIHPDSHELLAGSPAERRSFLDWGLFHEAPEYMMILQGYRRALNQRNEALRRGFPDNVLTGWERELGERGEALDRYRRGYLERLWETLLELRGQLPDLDGMTWEYRRGWKDGVDLREALASGRHRERELGYTLMGPHRAELVLKRDGVSLAMEASRGQQKTAVLLLRLTQVAAHRRATGRSAVVLVDDLPSELDAERREAALEFLRGLECQVFVSAIDGAQVQRLGNWASQKMFHVEHGTLRSD</sequence>
<dbReference type="KEGG" id="hhc:M911_00085"/>
<feature type="domain" description="RecF/RecN/SMC N-terminal" evidence="10">
    <location>
        <begin position="3"/>
        <end position="340"/>
    </location>
</feature>
<evidence type="ECO:0000256" key="6">
    <source>
        <dbReference type="ARBA" id="ARBA00022741"/>
    </source>
</evidence>
<dbReference type="SUPFAM" id="SSF52540">
    <property type="entry name" value="P-loop containing nucleoside triphosphate hydrolases"/>
    <property type="match status" value="1"/>
</dbReference>
<dbReference type="PATRIC" id="fig|1354791.3.peg.16"/>
<reference evidence="11 12" key="1">
    <citation type="journal article" date="2014" name="J Genomics">
        <title>Draft Genome Sequence of the Extremely Halophilic Phototrophic Purple Sulfur Bacterium Halorhodospira halochloris.</title>
        <authorList>
            <person name="Singh K.S."/>
            <person name="Kirksey J."/>
            <person name="Hoff W.D."/>
            <person name="Deole R."/>
        </authorList>
    </citation>
    <scope>NUCLEOTIDE SEQUENCE [LARGE SCALE GENOMIC DNA]</scope>
    <source>
        <strain evidence="11 12">A</strain>
    </source>
</reference>
<dbReference type="InterPro" id="IPR003395">
    <property type="entry name" value="RecF/RecN/SMC_N"/>
</dbReference>
<keyword evidence="4 9" id="KW-0963">Cytoplasm</keyword>
<dbReference type="GO" id="GO:0005737">
    <property type="term" value="C:cytoplasm"/>
    <property type="evidence" value="ECO:0007669"/>
    <property type="project" value="UniProtKB-SubCell"/>
</dbReference>
<keyword evidence="5 9" id="KW-0235">DNA replication</keyword>
<dbReference type="InterPro" id="IPR027417">
    <property type="entry name" value="P-loop_NTPase"/>
</dbReference>
<evidence type="ECO:0000256" key="9">
    <source>
        <dbReference type="HAMAP-Rule" id="MF_00365"/>
    </source>
</evidence>
<evidence type="ECO:0000259" key="10">
    <source>
        <dbReference type="Pfam" id="PF02463"/>
    </source>
</evidence>
<evidence type="ECO:0000313" key="12">
    <source>
        <dbReference type="Proteomes" id="UP000019442"/>
    </source>
</evidence>
<keyword evidence="12" id="KW-1185">Reference proteome</keyword>
<keyword evidence="7 9" id="KW-0067">ATP-binding</keyword>
<protein>
    <recommendedName>
        <fullName evidence="3 9">DNA replication and repair protein RecF</fullName>
    </recommendedName>
</protein>
<keyword evidence="9" id="KW-0227">DNA damage</keyword>
<dbReference type="Gene3D" id="3.40.50.300">
    <property type="entry name" value="P-loop containing nucleotide triphosphate hydrolases"/>
    <property type="match status" value="1"/>
</dbReference>
<gene>
    <name evidence="9" type="primary">recF</name>
    <name evidence="11" type="ORF">M911_00085</name>
</gene>
<dbReference type="PANTHER" id="PTHR32182">
    <property type="entry name" value="DNA REPLICATION AND REPAIR PROTEIN RECF"/>
    <property type="match status" value="1"/>
</dbReference>
<dbReference type="InterPro" id="IPR018078">
    <property type="entry name" value="DNA-binding_RecF_CS"/>
</dbReference>
<evidence type="ECO:0000256" key="4">
    <source>
        <dbReference type="ARBA" id="ARBA00022490"/>
    </source>
</evidence>
<dbReference type="InterPro" id="IPR042174">
    <property type="entry name" value="RecF_2"/>
</dbReference>
<proteinExistence type="inferred from homology"/>
<evidence type="ECO:0000256" key="8">
    <source>
        <dbReference type="ARBA" id="ARBA00023125"/>
    </source>
</evidence>
<dbReference type="GO" id="GO:0003697">
    <property type="term" value="F:single-stranded DNA binding"/>
    <property type="evidence" value="ECO:0007669"/>
    <property type="project" value="UniProtKB-UniRule"/>
</dbReference>
<reference evidence="12" key="2">
    <citation type="submission" date="2014-02" db="EMBL/GenBank/DDBJ databases">
        <title>Draft Genome Sequence of extremely halophilic bacteria Halorhodospira halochloris.</title>
        <authorList>
            <person name="Singh K.S."/>
        </authorList>
    </citation>
    <scope>NUCLEOTIDE SEQUENCE [LARGE SCALE GENOMIC DNA]</scope>
    <source>
        <strain evidence="12">A</strain>
    </source>
</reference>
<dbReference type="GO" id="GO:0005524">
    <property type="term" value="F:ATP binding"/>
    <property type="evidence" value="ECO:0007669"/>
    <property type="project" value="UniProtKB-UniRule"/>
</dbReference>
<evidence type="ECO:0000256" key="1">
    <source>
        <dbReference type="ARBA" id="ARBA00004496"/>
    </source>
</evidence>
<dbReference type="NCBIfam" id="TIGR00611">
    <property type="entry name" value="recf"/>
    <property type="match status" value="1"/>
</dbReference>
<dbReference type="GO" id="GO:0000731">
    <property type="term" value="P:DNA synthesis involved in DNA repair"/>
    <property type="evidence" value="ECO:0007669"/>
    <property type="project" value="TreeGrafter"/>
</dbReference>
<dbReference type="HOGENOM" id="CLU_040267_0_0_6"/>
<dbReference type="Gene3D" id="1.20.1050.90">
    <property type="entry name" value="RecF/RecN/SMC, N-terminal domain"/>
    <property type="match status" value="1"/>
</dbReference>
<dbReference type="GO" id="GO:0009432">
    <property type="term" value="P:SOS response"/>
    <property type="evidence" value="ECO:0007669"/>
    <property type="project" value="UniProtKB-UniRule"/>
</dbReference>
<dbReference type="GO" id="GO:0006260">
    <property type="term" value="P:DNA replication"/>
    <property type="evidence" value="ECO:0007669"/>
    <property type="project" value="UniProtKB-UniRule"/>
</dbReference>
<keyword evidence="9" id="KW-0234">DNA repair</keyword>
<dbReference type="EMBL" id="CP007268">
    <property type="protein sequence ID" value="AHK77864.1"/>
    <property type="molecule type" value="Genomic_DNA"/>
</dbReference>
<comment type="subcellular location">
    <subcellularLocation>
        <location evidence="1 9">Cytoplasm</location>
    </subcellularLocation>
</comment>
<dbReference type="GO" id="GO:0006302">
    <property type="term" value="P:double-strand break repair"/>
    <property type="evidence" value="ECO:0007669"/>
    <property type="project" value="TreeGrafter"/>
</dbReference>
<dbReference type="AlphaFoldDB" id="W8KDL0"/>
<evidence type="ECO:0000256" key="3">
    <source>
        <dbReference type="ARBA" id="ARBA00020170"/>
    </source>
</evidence>
<name>W8KDL0_9GAMM</name>
<keyword evidence="9" id="KW-0742">SOS response</keyword>